<evidence type="ECO:0000313" key="1">
    <source>
        <dbReference type="EMBL" id="CQR70893.1"/>
    </source>
</evidence>
<dbReference type="SUPFAM" id="SSF53448">
    <property type="entry name" value="Nucleotide-diphospho-sugar transferases"/>
    <property type="match status" value="1"/>
</dbReference>
<dbReference type="RefSeq" id="WP_021169609.1">
    <property type="nucleotide sequence ID" value="NZ_CTRP01000003.1"/>
</dbReference>
<dbReference type="Gene3D" id="3.90.550.10">
    <property type="entry name" value="Spore Coat Polysaccharide Biosynthesis Protein SpsA, Chain A"/>
    <property type="match status" value="1"/>
</dbReference>
<dbReference type="PANTHER" id="PTHR36529:SF1">
    <property type="entry name" value="GLYCOSYLTRANSFERASE"/>
    <property type="match status" value="1"/>
</dbReference>
<gene>
    <name evidence="1" type="ORF">SpAn4DRAFT_1871</name>
</gene>
<proteinExistence type="predicted"/>
<evidence type="ECO:0000313" key="2">
    <source>
        <dbReference type="Proteomes" id="UP000049855"/>
    </source>
</evidence>
<organism evidence="1 2">
    <name type="scientific">Sporomusa ovata</name>
    <dbReference type="NCBI Taxonomy" id="2378"/>
    <lineage>
        <taxon>Bacteria</taxon>
        <taxon>Bacillati</taxon>
        <taxon>Bacillota</taxon>
        <taxon>Negativicutes</taxon>
        <taxon>Selenomonadales</taxon>
        <taxon>Sporomusaceae</taxon>
        <taxon>Sporomusa</taxon>
    </lineage>
</organism>
<dbReference type="InterPro" id="IPR029044">
    <property type="entry name" value="Nucleotide-diphossugar_trans"/>
</dbReference>
<sequence length="275" mass="29985">MRNAIVVFTKVPKAGETKTRLTTERGGLLTPEEAMAFYEGCLLDVINVCIEAKSGDIRVCYNHDGDREYLEKLLSRISDRSQIKEIYPDQGGNFDQCMQYAANYILKNGAPERLADSVIIVGGDLPSLQPSILKDAVCKLEQLATSEYGLKVARKIDNVSQKLGAGLVEGACQEGGFSVVGFTCTTPFDFNRVFYNAEGITALDMLVTKAVQQDIPFGIVEAASDVDIPVDLASMIPVVRALELAARYDKNIKVPVNTIAVLNEMGLETTAVTHR</sequence>
<dbReference type="AlphaFoldDB" id="A0A0U1KVG0"/>
<protein>
    <submittedName>
        <fullName evidence="1">Uncharacterized protein</fullName>
    </submittedName>
</protein>
<dbReference type="Pfam" id="PF09837">
    <property type="entry name" value="DUF2064"/>
    <property type="match status" value="1"/>
</dbReference>
<dbReference type="Proteomes" id="UP000049855">
    <property type="component" value="Unassembled WGS sequence"/>
</dbReference>
<accession>A0A0U1KVG0</accession>
<name>A0A0U1KVG0_9FIRM</name>
<keyword evidence="2" id="KW-1185">Reference proteome</keyword>
<dbReference type="InterPro" id="IPR018641">
    <property type="entry name" value="Trfase_1_rSAM/seldom-assoc"/>
</dbReference>
<dbReference type="EMBL" id="CTRP01000003">
    <property type="protein sequence ID" value="CQR70893.1"/>
    <property type="molecule type" value="Genomic_DNA"/>
</dbReference>
<dbReference type="PANTHER" id="PTHR36529">
    <property type="entry name" value="SLL1095 PROTEIN"/>
    <property type="match status" value="1"/>
</dbReference>
<reference evidence="2" key="1">
    <citation type="submission" date="2015-03" db="EMBL/GenBank/DDBJ databases">
        <authorList>
            <person name="Nijsse Bart"/>
        </authorList>
    </citation>
    <scope>NUCLEOTIDE SEQUENCE [LARGE SCALE GENOMIC DNA]</scope>
</reference>